<proteinExistence type="predicted"/>
<dbReference type="PANTHER" id="PTHR34835">
    <property type="entry name" value="OS07G0283600 PROTEIN-RELATED"/>
    <property type="match status" value="1"/>
</dbReference>
<protein>
    <recommendedName>
        <fullName evidence="2">Aminotransferase-like plant mobile domain-containing protein</fullName>
    </recommendedName>
</protein>
<evidence type="ECO:0000313" key="1">
    <source>
        <dbReference type="EnsemblPlants" id="EMT12242"/>
    </source>
</evidence>
<evidence type="ECO:0008006" key="2">
    <source>
        <dbReference type="Google" id="ProtNLM"/>
    </source>
</evidence>
<dbReference type="EnsemblPlants" id="EMT12242">
    <property type="protein sequence ID" value="EMT12242"/>
    <property type="gene ID" value="F775_22792"/>
</dbReference>
<organism evidence="1">
    <name type="scientific">Aegilops tauschii</name>
    <name type="common">Tausch's goatgrass</name>
    <name type="synonym">Aegilops squarrosa</name>
    <dbReference type="NCBI Taxonomy" id="37682"/>
    <lineage>
        <taxon>Eukaryota</taxon>
        <taxon>Viridiplantae</taxon>
        <taxon>Streptophyta</taxon>
        <taxon>Embryophyta</taxon>
        <taxon>Tracheophyta</taxon>
        <taxon>Spermatophyta</taxon>
        <taxon>Magnoliopsida</taxon>
        <taxon>Liliopsida</taxon>
        <taxon>Poales</taxon>
        <taxon>Poaceae</taxon>
        <taxon>BOP clade</taxon>
        <taxon>Pooideae</taxon>
        <taxon>Triticodae</taxon>
        <taxon>Triticeae</taxon>
        <taxon>Triticinae</taxon>
        <taxon>Aegilops</taxon>
    </lineage>
</organism>
<reference evidence="1" key="1">
    <citation type="submission" date="2015-06" db="UniProtKB">
        <authorList>
            <consortium name="EnsemblPlants"/>
        </authorList>
    </citation>
    <scope>IDENTIFICATION</scope>
</reference>
<dbReference type="PANTHER" id="PTHR34835:SF63">
    <property type="entry name" value="AMINOTRANSFERASE-LIKE PLANT MOBILE DOMAIN-CONTAINING PROTEIN"/>
    <property type="match status" value="1"/>
</dbReference>
<accession>M8B685</accession>
<name>M8B685_AEGTA</name>
<dbReference type="AlphaFoldDB" id="M8B685"/>
<sequence>MVRVDPGECVLELDQSRKIPITDQELNDAFGLPQGNRIIPPVHSDLSEVCIEFSRLASSISTKGVHSLKAAEFILSKPIDENSCKVECECFKIAFVIFSVGHVLNPCVKHDYTSVDYWAALVVPSEMNSYNWCRFVKDSLMKGVRKIKSDIANDNNTIHIVGCHLLLQVIALDKIET</sequence>